<comment type="caution">
    <text evidence="5">The sequence shown here is derived from an EMBL/GenBank/DDBJ whole genome shotgun (WGS) entry which is preliminary data.</text>
</comment>
<gene>
    <name evidence="5" type="ORF">Ddye_008252</name>
</gene>
<name>A0AAD9X957_9ROSI</name>
<feature type="domain" description="Disease resistance N-terminal" evidence="4">
    <location>
        <begin position="6"/>
        <end position="84"/>
    </location>
</feature>
<evidence type="ECO:0000313" key="5">
    <source>
        <dbReference type="EMBL" id="KAK2655200.1"/>
    </source>
</evidence>
<keyword evidence="3" id="KW-0611">Plant defense</keyword>
<dbReference type="AlphaFoldDB" id="A0AAD9X957"/>
<organism evidence="5 6">
    <name type="scientific">Dipteronia dyeriana</name>
    <dbReference type="NCBI Taxonomy" id="168575"/>
    <lineage>
        <taxon>Eukaryota</taxon>
        <taxon>Viridiplantae</taxon>
        <taxon>Streptophyta</taxon>
        <taxon>Embryophyta</taxon>
        <taxon>Tracheophyta</taxon>
        <taxon>Spermatophyta</taxon>
        <taxon>Magnoliopsida</taxon>
        <taxon>eudicotyledons</taxon>
        <taxon>Gunneridae</taxon>
        <taxon>Pentapetalae</taxon>
        <taxon>rosids</taxon>
        <taxon>malvids</taxon>
        <taxon>Sapindales</taxon>
        <taxon>Sapindaceae</taxon>
        <taxon>Hippocastanoideae</taxon>
        <taxon>Acereae</taxon>
        <taxon>Dipteronia</taxon>
    </lineage>
</organism>
<evidence type="ECO:0000256" key="1">
    <source>
        <dbReference type="ARBA" id="ARBA00022737"/>
    </source>
</evidence>
<keyword evidence="2" id="KW-0547">Nucleotide-binding</keyword>
<evidence type="ECO:0000313" key="6">
    <source>
        <dbReference type="Proteomes" id="UP001280121"/>
    </source>
</evidence>
<evidence type="ECO:0000256" key="3">
    <source>
        <dbReference type="ARBA" id="ARBA00022821"/>
    </source>
</evidence>
<dbReference type="GO" id="GO:0000166">
    <property type="term" value="F:nucleotide binding"/>
    <property type="evidence" value="ECO:0007669"/>
    <property type="project" value="UniProtKB-KW"/>
</dbReference>
<evidence type="ECO:0000256" key="2">
    <source>
        <dbReference type="ARBA" id="ARBA00022741"/>
    </source>
</evidence>
<proteinExistence type="predicted"/>
<dbReference type="InterPro" id="IPR041118">
    <property type="entry name" value="Rx_N"/>
</dbReference>
<dbReference type="Proteomes" id="UP001280121">
    <property type="component" value="Unassembled WGS sequence"/>
</dbReference>
<dbReference type="GO" id="GO:0006952">
    <property type="term" value="P:defense response"/>
    <property type="evidence" value="ECO:0007669"/>
    <property type="project" value="UniProtKB-KW"/>
</dbReference>
<dbReference type="EMBL" id="JANJYI010000003">
    <property type="protein sequence ID" value="KAK2655200.1"/>
    <property type="molecule type" value="Genomic_DNA"/>
</dbReference>
<dbReference type="Gene3D" id="1.20.5.4130">
    <property type="match status" value="1"/>
</dbReference>
<keyword evidence="1" id="KW-0677">Repeat</keyword>
<reference evidence="5" key="1">
    <citation type="journal article" date="2023" name="Plant J.">
        <title>Genome sequences and population genomics provide insights into the demographic history, inbreeding, and mutation load of two 'living fossil' tree species of Dipteronia.</title>
        <authorList>
            <person name="Feng Y."/>
            <person name="Comes H.P."/>
            <person name="Chen J."/>
            <person name="Zhu S."/>
            <person name="Lu R."/>
            <person name="Zhang X."/>
            <person name="Li P."/>
            <person name="Qiu J."/>
            <person name="Olsen K.M."/>
            <person name="Qiu Y."/>
        </authorList>
    </citation>
    <scope>NUCLEOTIDE SEQUENCE</scope>
    <source>
        <strain evidence="5">KIB01</strain>
    </source>
</reference>
<accession>A0AAD9X957</accession>
<sequence length="84" mass="9473">MAVEVIVSSVLGQVTSIIATEVKQEVRLVVGVRKQVEKLTTNCKAIQLVLANAQQRQVKEDTTVGLWLDKLKYATYYMDDFLDE</sequence>
<keyword evidence="6" id="KW-1185">Reference proteome</keyword>
<dbReference type="Pfam" id="PF18052">
    <property type="entry name" value="Rx_N"/>
    <property type="match status" value="1"/>
</dbReference>
<evidence type="ECO:0000259" key="4">
    <source>
        <dbReference type="Pfam" id="PF18052"/>
    </source>
</evidence>
<protein>
    <recommendedName>
        <fullName evidence="4">Disease resistance N-terminal domain-containing protein</fullName>
    </recommendedName>
</protein>